<reference evidence="2" key="1">
    <citation type="journal article" date="2014" name="Int. J. Syst. Evol. Microbiol.">
        <title>Complete genome sequence of Corynebacterium casei LMG S-19264T (=DSM 44701T), isolated from a smear-ripened cheese.</title>
        <authorList>
            <consortium name="US DOE Joint Genome Institute (JGI-PGF)"/>
            <person name="Walter F."/>
            <person name="Albersmeier A."/>
            <person name="Kalinowski J."/>
            <person name="Ruckert C."/>
        </authorList>
    </citation>
    <scope>NUCLEOTIDE SEQUENCE</scope>
    <source>
        <strain evidence="2">CGMCC 1.12813</strain>
    </source>
</reference>
<protein>
    <recommendedName>
        <fullName evidence="1">YdhG-like domain-containing protein</fullName>
    </recommendedName>
</protein>
<evidence type="ECO:0000259" key="1">
    <source>
        <dbReference type="Pfam" id="PF08818"/>
    </source>
</evidence>
<dbReference type="EMBL" id="BMGB01000001">
    <property type="protein sequence ID" value="GGA89718.1"/>
    <property type="molecule type" value="Genomic_DNA"/>
</dbReference>
<name>A0A916WE17_9MICO</name>
<dbReference type="InterPro" id="IPR014922">
    <property type="entry name" value="YdhG-like"/>
</dbReference>
<evidence type="ECO:0000313" key="3">
    <source>
        <dbReference type="Proteomes" id="UP000606922"/>
    </source>
</evidence>
<dbReference type="Pfam" id="PF08818">
    <property type="entry name" value="DUF1801"/>
    <property type="match status" value="1"/>
</dbReference>
<feature type="domain" description="YdhG-like" evidence="1">
    <location>
        <begin position="22"/>
        <end position="111"/>
    </location>
</feature>
<accession>A0A916WE17</accession>
<reference evidence="2" key="2">
    <citation type="submission" date="2020-09" db="EMBL/GenBank/DDBJ databases">
        <authorList>
            <person name="Sun Q."/>
            <person name="Zhou Y."/>
        </authorList>
    </citation>
    <scope>NUCLEOTIDE SEQUENCE</scope>
    <source>
        <strain evidence="2">CGMCC 1.12813</strain>
    </source>
</reference>
<gene>
    <name evidence="2" type="ORF">GCM10010979_00560</name>
</gene>
<comment type="caution">
    <text evidence="2">The sequence shown here is derived from an EMBL/GenBank/DDBJ whole genome shotgun (WGS) entry which is preliminary data.</text>
</comment>
<dbReference type="SUPFAM" id="SSF159888">
    <property type="entry name" value="YdhG-like"/>
    <property type="match status" value="1"/>
</dbReference>
<dbReference type="Proteomes" id="UP000606922">
    <property type="component" value="Unassembled WGS sequence"/>
</dbReference>
<evidence type="ECO:0000313" key="2">
    <source>
        <dbReference type="EMBL" id="GGA89718.1"/>
    </source>
</evidence>
<proteinExistence type="predicted"/>
<dbReference type="Gene3D" id="3.90.1150.200">
    <property type="match status" value="1"/>
</dbReference>
<dbReference type="AlphaFoldDB" id="A0A916WE17"/>
<sequence>MERGYPAGTVDEYLAALPEEQKTALESVRRMIRAAAPGATERIGYQIPMFEYHRNYLVGLSVTDGDCCLHLMSPPLARQLAGPLAEGELLGCTVHFAPERPLSEETVRRIVGLRTAEIDASVFARAR</sequence>
<organism evidence="2 3">
    <name type="scientific">Conyzicola nivalis</name>
    <dbReference type="NCBI Taxonomy" id="1477021"/>
    <lineage>
        <taxon>Bacteria</taxon>
        <taxon>Bacillati</taxon>
        <taxon>Actinomycetota</taxon>
        <taxon>Actinomycetes</taxon>
        <taxon>Micrococcales</taxon>
        <taxon>Microbacteriaceae</taxon>
        <taxon>Conyzicola</taxon>
    </lineage>
</organism>
<keyword evidence="3" id="KW-1185">Reference proteome</keyword>